<gene>
    <name evidence="2" type="ORF">KY465_00175</name>
</gene>
<dbReference type="RefSeq" id="WP_219157085.1">
    <property type="nucleotide sequence ID" value="NZ_JAHWQX010000001.1"/>
</dbReference>
<accession>A0ABS6WIB2</accession>
<dbReference type="Pfam" id="PF13561">
    <property type="entry name" value="adh_short_C2"/>
    <property type="match status" value="1"/>
</dbReference>
<sequence length="254" mass="25922">MSISFDFSGKTAIVTGGASGIGLAMARELAAAGATVQVFDLDAAAAEQAAASIGASCQWFQGSVTDPEDVAASCDAACQAFGKIDILMNNAGIAGAEASIDLALEDWRRSIDINLTGVFLFAQTAARHMRATGGGAIVNTASMFGIVAGPERASYCASKAGVVALTKVLASEWAALGIRVNAIGPGYVDTALTQKLSGEGRLDLEALKRRTPAGRLGSVEEIARSGLYLASDAGDFITGQVLVADGGWSSYSYI</sequence>
<dbReference type="PANTHER" id="PTHR42760">
    <property type="entry name" value="SHORT-CHAIN DEHYDROGENASES/REDUCTASES FAMILY MEMBER"/>
    <property type="match status" value="1"/>
</dbReference>
<name>A0ABS6WIB2_9HYPH</name>
<dbReference type="Proteomes" id="UP001430804">
    <property type="component" value="Unassembled WGS sequence"/>
</dbReference>
<dbReference type="InterPro" id="IPR002347">
    <property type="entry name" value="SDR_fam"/>
</dbReference>
<proteinExistence type="predicted"/>
<dbReference type="EMBL" id="JAHWQX010000001">
    <property type="protein sequence ID" value="MBW3095686.1"/>
    <property type="molecule type" value="Genomic_DNA"/>
</dbReference>
<dbReference type="EC" id="1.1.1.47" evidence="2"/>
<comment type="caution">
    <text evidence="2">The sequence shown here is derived from an EMBL/GenBank/DDBJ whole genome shotgun (WGS) entry which is preliminary data.</text>
</comment>
<reference evidence="2" key="1">
    <citation type="submission" date="2021-07" db="EMBL/GenBank/DDBJ databases">
        <title>Pseudohoeflea marina sp. nov. a polyhydroxyalcanoate-producing bacterium.</title>
        <authorList>
            <person name="Zheng W."/>
            <person name="Yu S."/>
            <person name="Huang Y."/>
        </authorList>
    </citation>
    <scope>NUCLEOTIDE SEQUENCE</scope>
    <source>
        <strain evidence="2">DP4N28-3</strain>
    </source>
</reference>
<evidence type="ECO:0000313" key="2">
    <source>
        <dbReference type="EMBL" id="MBW3095686.1"/>
    </source>
</evidence>
<evidence type="ECO:0000313" key="3">
    <source>
        <dbReference type="Proteomes" id="UP001430804"/>
    </source>
</evidence>
<dbReference type="GO" id="GO:0047936">
    <property type="term" value="F:glucose 1-dehydrogenase [NAD(P)+] activity"/>
    <property type="evidence" value="ECO:0007669"/>
    <property type="project" value="UniProtKB-EC"/>
</dbReference>
<keyword evidence="3" id="KW-1185">Reference proteome</keyword>
<dbReference type="InterPro" id="IPR020904">
    <property type="entry name" value="Sc_DH/Rdtase_CS"/>
</dbReference>
<dbReference type="PANTHER" id="PTHR42760:SF115">
    <property type="entry name" value="3-OXOACYL-[ACYL-CARRIER-PROTEIN] REDUCTASE FABG"/>
    <property type="match status" value="1"/>
</dbReference>
<dbReference type="NCBIfam" id="NF005559">
    <property type="entry name" value="PRK07231.1"/>
    <property type="match status" value="1"/>
</dbReference>
<organism evidence="2 3">
    <name type="scientific">Pseudohoeflea coraliihabitans</name>
    <dbReference type="NCBI Taxonomy" id="2860393"/>
    <lineage>
        <taxon>Bacteria</taxon>
        <taxon>Pseudomonadati</taxon>
        <taxon>Pseudomonadota</taxon>
        <taxon>Alphaproteobacteria</taxon>
        <taxon>Hyphomicrobiales</taxon>
        <taxon>Rhizobiaceae</taxon>
        <taxon>Pseudohoeflea</taxon>
    </lineage>
</organism>
<keyword evidence="1 2" id="KW-0560">Oxidoreductase</keyword>
<evidence type="ECO:0000256" key="1">
    <source>
        <dbReference type="ARBA" id="ARBA00023002"/>
    </source>
</evidence>
<dbReference type="PROSITE" id="PS00061">
    <property type="entry name" value="ADH_SHORT"/>
    <property type="match status" value="1"/>
</dbReference>
<protein>
    <submittedName>
        <fullName evidence="2">Glucose 1-dehydrogenase</fullName>
        <ecNumber evidence="2">1.1.1.47</ecNumber>
    </submittedName>
</protein>